<sequence length="258" mass="27586">MHKKIISLIMVVALIIMVTACSPQQKAEPVKKTEIMISAAASLKDALTELKPKFEQGHPDITLTYSFGGSGKLAQQIEQGAPVDVFLSASKKDMDKLNDKKLLAAQTRTDFARNELVLIVPEGSTGAIDSFEKLGTAPLTHLAVGEPQSVPAGRYSQEVFNALGLSAKVKNKLVFGSDVRQVLSYVESGSAEAGIVYATDARVSKKVKVVATANPKWHKPIVYPAAVLAGSSHAEQAKEFLAYLTGPEGKATLKTYGF</sequence>
<dbReference type="Pfam" id="PF13531">
    <property type="entry name" value="SBP_bac_11"/>
    <property type="match status" value="1"/>
</dbReference>
<dbReference type="GO" id="GO:0015689">
    <property type="term" value="P:molybdate ion transport"/>
    <property type="evidence" value="ECO:0007669"/>
    <property type="project" value="InterPro"/>
</dbReference>
<proteinExistence type="inferred from homology"/>
<dbReference type="GO" id="GO:0030973">
    <property type="term" value="F:molybdate ion binding"/>
    <property type="evidence" value="ECO:0007669"/>
    <property type="project" value="TreeGrafter"/>
</dbReference>
<dbReference type="PIRSF" id="PIRSF004846">
    <property type="entry name" value="ModA"/>
    <property type="match status" value="1"/>
</dbReference>
<dbReference type="FunFam" id="3.40.190.10:FF:000035">
    <property type="entry name" value="Molybdate ABC transporter substrate-binding protein"/>
    <property type="match status" value="1"/>
</dbReference>
<evidence type="ECO:0000313" key="6">
    <source>
        <dbReference type="Proteomes" id="UP000217696"/>
    </source>
</evidence>
<keyword evidence="3" id="KW-0479">Metal-binding</keyword>
<dbReference type="RefSeq" id="WP_096463100.1">
    <property type="nucleotide sequence ID" value="NZ_AP017312.1"/>
</dbReference>
<dbReference type="AlphaFoldDB" id="A0A0U5BCY1"/>
<dbReference type="PROSITE" id="PS51257">
    <property type="entry name" value="PROKAR_LIPOPROTEIN"/>
    <property type="match status" value="1"/>
</dbReference>
<dbReference type="NCBIfam" id="TIGR01256">
    <property type="entry name" value="modA"/>
    <property type="match status" value="1"/>
</dbReference>
<dbReference type="InterPro" id="IPR041879">
    <property type="entry name" value="YvgL-like_PBP2"/>
</dbReference>
<dbReference type="CDD" id="cd13537">
    <property type="entry name" value="PBP2_YvgL_like"/>
    <property type="match status" value="1"/>
</dbReference>
<dbReference type="PANTHER" id="PTHR30632">
    <property type="entry name" value="MOLYBDATE-BINDING PERIPLASMIC PROTEIN"/>
    <property type="match status" value="1"/>
</dbReference>
<organism evidence="5 6">
    <name type="scientific">Aneurinibacillus soli</name>
    <dbReference type="NCBI Taxonomy" id="1500254"/>
    <lineage>
        <taxon>Bacteria</taxon>
        <taxon>Bacillati</taxon>
        <taxon>Bacillota</taxon>
        <taxon>Bacilli</taxon>
        <taxon>Bacillales</taxon>
        <taxon>Paenibacillaceae</taxon>
        <taxon>Aneurinibacillus group</taxon>
        <taxon>Aneurinibacillus</taxon>
    </lineage>
</organism>
<dbReference type="InterPro" id="IPR050682">
    <property type="entry name" value="ModA/WtpA"/>
</dbReference>
<keyword evidence="2" id="KW-0500">Molybdenum</keyword>
<accession>A0A0U5BCY1</accession>
<name>A0A0U5BCY1_9BACL</name>
<evidence type="ECO:0000256" key="3">
    <source>
        <dbReference type="ARBA" id="ARBA00022723"/>
    </source>
</evidence>
<evidence type="ECO:0000256" key="1">
    <source>
        <dbReference type="ARBA" id="ARBA00009175"/>
    </source>
</evidence>
<dbReference type="GO" id="GO:1901359">
    <property type="term" value="F:tungstate binding"/>
    <property type="evidence" value="ECO:0007669"/>
    <property type="project" value="UniProtKB-ARBA"/>
</dbReference>
<comment type="similarity">
    <text evidence="1">Belongs to the bacterial solute-binding protein ModA family.</text>
</comment>
<evidence type="ECO:0000256" key="2">
    <source>
        <dbReference type="ARBA" id="ARBA00022505"/>
    </source>
</evidence>
<protein>
    <submittedName>
        <fullName evidence="5">Molybdate-binding periplasmic protein</fullName>
    </submittedName>
</protein>
<reference evidence="5 6" key="1">
    <citation type="submission" date="2015-12" db="EMBL/GenBank/DDBJ databases">
        <title>Genome sequence of Aneurinibacillus soli.</title>
        <authorList>
            <person name="Lee J.S."/>
            <person name="Lee K.C."/>
            <person name="Kim K.K."/>
            <person name="Lee B.W."/>
        </authorList>
    </citation>
    <scope>NUCLEOTIDE SEQUENCE [LARGE SCALE GENOMIC DNA]</scope>
    <source>
        <strain evidence="5 6">CB4</strain>
    </source>
</reference>
<gene>
    <name evidence="5" type="primary">modA</name>
    <name evidence="5" type="ORF">CB4_00086</name>
</gene>
<dbReference type="EMBL" id="AP017312">
    <property type="protein sequence ID" value="BAU26014.1"/>
    <property type="molecule type" value="Genomic_DNA"/>
</dbReference>
<evidence type="ECO:0000313" key="5">
    <source>
        <dbReference type="EMBL" id="BAU26014.1"/>
    </source>
</evidence>
<dbReference type="Proteomes" id="UP000217696">
    <property type="component" value="Chromosome"/>
</dbReference>
<dbReference type="SUPFAM" id="SSF53850">
    <property type="entry name" value="Periplasmic binding protein-like II"/>
    <property type="match status" value="1"/>
</dbReference>
<dbReference type="KEGG" id="asoc:CB4_00086"/>
<evidence type="ECO:0000256" key="4">
    <source>
        <dbReference type="ARBA" id="ARBA00022729"/>
    </source>
</evidence>
<keyword evidence="6" id="KW-1185">Reference proteome</keyword>
<dbReference type="OrthoDB" id="9785015at2"/>
<dbReference type="GO" id="GO:0046872">
    <property type="term" value="F:metal ion binding"/>
    <property type="evidence" value="ECO:0007669"/>
    <property type="project" value="UniProtKB-KW"/>
</dbReference>
<dbReference type="Gene3D" id="3.40.190.10">
    <property type="entry name" value="Periplasmic binding protein-like II"/>
    <property type="match status" value="2"/>
</dbReference>
<dbReference type="PANTHER" id="PTHR30632:SF0">
    <property type="entry name" value="SULFATE-BINDING PROTEIN"/>
    <property type="match status" value="1"/>
</dbReference>
<keyword evidence="4" id="KW-0732">Signal</keyword>
<dbReference type="InterPro" id="IPR005950">
    <property type="entry name" value="ModA"/>
</dbReference>